<keyword evidence="3" id="KW-1185">Reference proteome</keyword>
<dbReference type="RefSeq" id="WP_194105651.1">
    <property type="nucleotide sequence ID" value="NZ_JADFFM010000001.1"/>
</dbReference>
<dbReference type="InterPro" id="IPR045800">
    <property type="entry name" value="HMBD"/>
</dbReference>
<sequence>MKNYIIAGLLSLFILSTGCGSQPDQKKNVSADGKNHKIAKQYTCTMHPDVLKDKPGVCPKCGMELVEKEKEK</sequence>
<dbReference type="Pfam" id="PF19335">
    <property type="entry name" value="HMBD"/>
    <property type="match status" value="1"/>
</dbReference>
<reference evidence="2 3" key="1">
    <citation type="submission" date="2020-10" db="EMBL/GenBank/DDBJ databases">
        <title>Mucilaginibacter mali sp. nov., isolated from rhizosphere soil of apple orchard.</title>
        <authorList>
            <person name="Lee J.-S."/>
            <person name="Kim H.S."/>
            <person name="Kim J.-S."/>
        </authorList>
    </citation>
    <scope>NUCLEOTIDE SEQUENCE [LARGE SCALE GENOMIC DNA]</scope>
    <source>
        <strain evidence="2 3">KCTC 23157</strain>
    </source>
</reference>
<proteinExistence type="predicted"/>
<name>A0ABR9XFW3_9SPHI</name>
<organism evidence="2 3">
    <name type="scientific">Mucilaginibacter boryungensis</name>
    <dbReference type="NCBI Taxonomy" id="768480"/>
    <lineage>
        <taxon>Bacteria</taxon>
        <taxon>Pseudomonadati</taxon>
        <taxon>Bacteroidota</taxon>
        <taxon>Sphingobacteriia</taxon>
        <taxon>Sphingobacteriales</taxon>
        <taxon>Sphingobacteriaceae</taxon>
        <taxon>Mucilaginibacter</taxon>
    </lineage>
</organism>
<evidence type="ECO:0000313" key="2">
    <source>
        <dbReference type="EMBL" id="MBE9666282.1"/>
    </source>
</evidence>
<evidence type="ECO:0000313" key="3">
    <source>
        <dbReference type="Proteomes" id="UP000632774"/>
    </source>
</evidence>
<evidence type="ECO:0000259" key="1">
    <source>
        <dbReference type="Pfam" id="PF19335"/>
    </source>
</evidence>
<dbReference type="PROSITE" id="PS51257">
    <property type="entry name" value="PROKAR_LIPOPROTEIN"/>
    <property type="match status" value="1"/>
</dbReference>
<comment type="caution">
    <text evidence="2">The sequence shown here is derived from an EMBL/GenBank/DDBJ whole genome shotgun (WGS) entry which is preliminary data.</text>
</comment>
<gene>
    <name evidence="2" type="ORF">IRJ18_07915</name>
</gene>
<dbReference type="EMBL" id="JADFFM010000001">
    <property type="protein sequence ID" value="MBE9666282.1"/>
    <property type="molecule type" value="Genomic_DNA"/>
</dbReference>
<feature type="domain" description="Heavy metal binding" evidence="1">
    <location>
        <begin position="42"/>
        <end position="68"/>
    </location>
</feature>
<dbReference type="Proteomes" id="UP000632774">
    <property type="component" value="Unassembled WGS sequence"/>
</dbReference>
<accession>A0ABR9XFW3</accession>
<protein>
    <recommendedName>
        <fullName evidence="1">Heavy metal binding domain-containing protein</fullName>
    </recommendedName>
</protein>